<dbReference type="RefSeq" id="WP_175370038.1">
    <property type="nucleotide sequence ID" value="NZ_JABWCS010000184.1"/>
</dbReference>
<dbReference type="Proteomes" id="UP000564806">
    <property type="component" value="Unassembled WGS sequence"/>
</dbReference>
<keyword evidence="2" id="KW-0732">Signal</keyword>
<evidence type="ECO:0000313" key="5">
    <source>
        <dbReference type="Proteomes" id="UP000564806"/>
    </source>
</evidence>
<name>A0A850EIV6_9BACL</name>
<dbReference type="InterPro" id="IPR022627">
    <property type="entry name" value="DUF3502"/>
</dbReference>
<dbReference type="AlphaFoldDB" id="A0A850EIV6"/>
<dbReference type="PANTHER" id="PTHR43649:SF17">
    <property type="entry name" value="ABC TRANSPORTER SOLUTE BINDING PROTEIN-SUGAR TRANSPORT"/>
    <property type="match status" value="1"/>
</dbReference>
<proteinExistence type="predicted"/>
<evidence type="ECO:0000256" key="2">
    <source>
        <dbReference type="SAM" id="SignalP"/>
    </source>
</evidence>
<dbReference type="InterPro" id="IPR050490">
    <property type="entry name" value="Bact_solute-bd_prot1"/>
</dbReference>
<reference evidence="4" key="1">
    <citation type="submission" date="2020-06" db="EMBL/GenBank/DDBJ databases">
        <title>Paenibacillus sp. nov., isolated from soil.</title>
        <authorList>
            <person name="Seo Y.L."/>
        </authorList>
    </citation>
    <scope>NUCLEOTIDE SEQUENCE [LARGE SCALE GENOMIC DNA]</scope>
    <source>
        <strain evidence="4">JW14</strain>
    </source>
</reference>
<dbReference type="EMBL" id="JABWCS010000184">
    <property type="protein sequence ID" value="NUU59347.1"/>
    <property type="molecule type" value="Genomic_DNA"/>
</dbReference>
<dbReference type="Gene3D" id="3.40.190.10">
    <property type="entry name" value="Periplasmic binding protein-like II"/>
    <property type="match status" value="2"/>
</dbReference>
<comment type="caution">
    <text evidence="4">The sequence shown here is derived from an EMBL/GenBank/DDBJ whole genome shotgun (WGS) entry which is preliminary data.</text>
</comment>
<feature type="chain" id="PRO_5038372316" evidence="2">
    <location>
        <begin position="23"/>
        <end position="526"/>
    </location>
</feature>
<organism evidence="4 5">
    <name type="scientific">Paenibacillus agri</name>
    <dbReference type="NCBI Taxonomy" id="2744309"/>
    <lineage>
        <taxon>Bacteria</taxon>
        <taxon>Bacillati</taxon>
        <taxon>Bacillota</taxon>
        <taxon>Bacilli</taxon>
        <taxon>Bacillales</taxon>
        <taxon>Paenibacillaceae</taxon>
        <taxon>Paenibacillus</taxon>
    </lineage>
</organism>
<dbReference type="PANTHER" id="PTHR43649">
    <property type="entry name" value="ARABINOSE-BINDING PROTEIN-RELATED"/>
    <property type="match status" value="1"/>
</dbReference>
<dbReference type="SUPFAM" id="SSF53850">
    <property type="entry name" value="Periplasmic binding protein-like II"/>
    <property type="match status" value="1"/>
</dbReference>
<dbReference type="Pfam" id="PF12010">
    <property type="entry name" value="DUF3502"/>
    <property type="match status" value="1"/>
</dbReference>
<evidence type="ECO:0000259" key="3">
    <source>
        <dbReference type="Pfam" id="PF12010"/>
    </source>
</evidence>
<feature type="signal peptide" evidence="2">
    <location>
        <begin position="1"/>
        <end position="22"/>
    </location>
</feature>
<protein>
    <submittedName>
        <fullName evidence="4">DUF3502 domain-containing protein</fullName>
    </submittedName>
</protein>
<gene>
    <name evidence="4" type="ORF">HPT30_03140</name>
</gene>
<sequence>MVKGKRSAALGLTVLLAGGLLAGCGGGDKESASTPSNTEGTKTSEGQKTELKPVTLRFYFPGDKPQATDEVWSYVSELTKDTLNAKFEINFVNWNDYKDKMKLLQASGDNYDLNFDANWNDFSNAMNRGSYLDLTDLLPQYAPKLTETYKEQNLLDPIKVKGRVYGAPWTLKKSIKPIVWYRGDLAKKGGYMKDKVETVEELDEYLHAAKKASPQILPISWRPDNWYSDVAQVFLQKYEYENLNSMGLVVKIDDPEHKVIPWEQTEAFKELVFYAKKWNEAGLIPRNLLATKGTEGDFSAGTLSAAINQIDGGILENPNTFKPSVEAEGAVKTWSEFYPDKKWVIASPLDNIVAINKNAANPERVLMFLEELSTNQKVYDAVIYGILDKTYKLDGDNVKYMDGQGNGQPTNYLDWPGQWGFWRKEFQKYDEQHTPKYYETYDAFINRPNQITSTVKYFVPDQTPIKTEAAKREQLRSELGNLLMCGINIKDVDKDVANFIAKERDAGTDKIVAEVQKQLDEFLAAN</sequence>
<dbReference type="PROSITE" id="PS51257">
    <property type="entry name" value="PROKAR_LIPOPROTEIN"/>
    <property type="match status" value="1"/>
</dbReference>
<accession>A0A850EIV6</accession>
<keyword evidence="5" id="KW-1185">Reference proteome</keyword>
<feature type="region of interest" description="Disordered" evidence="1">
    <location>
        <begin position="27"/>
        <end position="47"/>
    </location>
</feature>
<feature type="domain" description="DUF3502" evidence="3">
    <location>
        <begin position="458"/>
        <end position="524"/>
    </location>
</feature>
<feature type="compositionally biased region" description="Polar residues" evidence="1">
    <location>
        <begin position="32"/>
        <end position="44"/>
    </location>
</feature>
<evidence type="ECO:0000256" key="1">
    <source>
        <dbReference type="SAM" id="MobiDB-lite"/>
    </source>
</evidence>
<evidence type="ECO:0000313" key="4">
    <source>
        <dbReference type="EMBL" id="NUU59347.1"/>
    </source>
</evidence>